<dbReference type="GO" id="GO:0140662">
    <property type="term" value="F:ATP-dependent protein folding chaperone"/>
    <property type="evidence" value="ECO:0007669"/>
    <property type="project" value="InterPro"/>
</dbReference>
<dbReference type="EMBL" id="DS268517">
    <property type="protein sequence ID" value="EFO84465.1"/>
    <property type="molecule type" value="Genomic_DNA"/>
</dbReference>
<dbReference type="STRING" id="31234.E3N348"/>
<proteinExistence type="inferred from homology"/>
<dbReference type="FunFam" id="3.30.30.30:FF:000005">
    <property type="entry name" value="Heat shock protein ssb1"/>
    <property type="match status" value="1"/>
</dbReference>
<dbReference type="SUPFAM" id="SSF100920">
    <property type="entry name" value="Heat shock protein 70kD (HSP70), peptide-binding domain"/>
    <property type="match status" value="1"/>
</dbReference>
<dbReference type="FunFam" id="3.30.420.40:FF:000545">
    <property type="entry name" value="Endoplasmic reticulum chaperone BiP"/>
    <property type="match status" value="1"/>
</dbReference>
<dbReference type="AlphaFoldDB" id="E3N348"/>
<dbReference type="Gene3D" id="3.90.640.10">
    <property type="entry name" value="Actin, Chain A, domain 4"/>
    <property type="match status" value="1"/>
</dbReference>
<dbReference type="Pfam" id="PF00012">
    <property type="entry name" value="HSP70"/>
    <property type="match status" value="1"/>
</dbReference>
<dbReference type="Proteomes" id="UP000008281">
    <property type="component" value="Unassembled WGS sequence"/>
</dbReference>
<gene>
    <name evidence="5" type="ORF">CRE_18138</name>
</gene>
<dbReference type="OrthoDB" id="5788289at2759"/>
<evidence type="ECO:0000256" key="2">
    <source>
        <dbReference type="ARBA" id="ARBA00022741"/>
    </source>
</evidence>
<keyword evidence="6" id="KW-1185">Reference proteome</keyword>
<dbReference type="SUPFAM" id="SSF53067">
    <property type="entry name" value="Actin-like ATPase domain"/>
    <property type="match status" value="2"/>
</dbReference>
<evidence type="ECO:0000313" key="6">
    <source>
        <dbReference type="Proteomes" id="UP000008281"/>
    </source>
</evidence>
<dbReference type="Pfam" id="PF00646">
    <property type="entry name" value="F-box"/>
    <property type="match status" value="1"/>
</dbReference>
<dbReference type="InterPro" id="IPR001810">
    <property type="entry name" value="F-box_dom"/>
</dbReference>
<dbReference type="Gene3D" id="3.30.30.30">
    <property type="match status" value="1"/>
</dbReference>
<keyword evidence="2" id="KW-0547">Nucleotide-binding</keyword>
<evidence type="ECO:0000259" key="4">
    <source>
        <dbReference type="PROSITE" id="PS50181"/>
    </source>
</evidence>
<dbReference type="FunCoup" id="E3N348">
    <property type="interactions" value="452"/>
</dbReference>
<dbReference type="GO" id="GO:0006950">
    <property type="term" value="P:response to stress"/>
    <property type="evidence" value="ECO:0007669"/>
    <property type="project" value="UniProtKB-ARBA"/>
</dbReference>
<comment type="similarity">
    <text evidence="1">Belongs to the heat shock protein 70 family.</text>
</comment>
<evidence type="ECO:0000256" key="1">
    <source>
        <dbReference type="ARBA" id="ARBA00007381"/>
    </source>
</evidence>
<feature type="domain" description="F-box" evidence="4">
    <location>
        <begin position="555"/>
        <end position="601"/>
    </location>
</feature>
<protein>
    <recommendedName>
        <fullName evidence="4">F-box domain-containing protein</fullName>
    </recommendedName>
</protein>
<dbReference type="InterPro" id="IPR018181">
    <property type="entry name" value="Heat_shock_70_CS"/>
</dbReference>
<dbReference type="InterPro" id="IPR013126">
    <property type="entry name" value="Hsp_70_fam"/>
</dbReference>
<dbReference type="InterPro" id="IPR043129">
    <property type="entry name" value="ATPase_NBD"/>
</dbReference>
<organism evidence="6">
    <name type="scientific">Caenorhabditis remanei</name>
    <name type="common">Caenorhabditis vulgaris</name>
    <dbReference type="NCBI Taxonomy" id="31234"/>
    <lineage>
        <taxon>Eukaryota</taxon>
        <taxon>Metazoa</taxon>
        <taxon>Ecdysozoa</taxon>
        <taxon>Nematoda</taxon>
        <taxon>Chromadorea</taxon>
        <taxon>Rhabditida</taxon>
        <taxon>Rhabditina</taxon>
        <taxon>Rhabditomorpha</taxon>
        <taxon>Rhabditoidea</taxon>
        <taxon>Rhabditidae</taxon>
        <taxon>Peloderinae</taxon>
        <taxon>Caenorhabditis</taxon>
    </lineage>
</organism>
<dbReference type="Gene3D" id="3.30.420.40">
    <property type="match status" value="2"/>
</dbReference>
<accession>E3N348</accession>
<evidence type="ECO:0000313" key="5">
    <source>
        <dbReference type="EMBL" id="EFO84465.1"/>
    </source>
</evidence>
<dbReference type="CDD" id="cd24028">
    <property type="entry name" value="ASKHA_NBD_HSP70_HSPA1-like"/>
    <property type="match status" value="1"/>
</dbReference>
<dbReference type="InterPro" id="IPR029047">
    <property type="entry name" value="HSP70_peptide-bd_sf"/>
</dbReference>
<dbReference type="PROSITE" id="PS50181">
    <property type="entry name" value="FBOX"/>
    <property type="match status" value="1"/>
</dbReference>
<dbReference type="FunFam" id="3.90.640.10:FF:000003">
    <property type="entry name" value="Molecular chaperone DnaK"/>
    <property type="match status" value="1"/>
</dbReference>
<dbReference type="PRINTS" id="PR00301">
    <property type="entry name" value="HEATSHOCK70"/>
</dbReference>
<sequence>MNIKRIIGRRYDDVLLQRDMPLWPFRVEKDTDGTPYLQIQNDTKKVKFSAVTVSSLILKCLKENAERKLGLEVKSAVITVPAYFNATQRRATEEAAELAGLKVLRILNEPTAAAIAYSLKGQRLSRRNILIYDLGGGTFDVAVVNVEGPRITVKAKGGDTHLGGQDIDNIIMIKMIEEFRKRHGMDLKGNYRALKRIRKAAETAKITLSAGSVARIEVWQLDYEIPELECLHLGIDFIMKIARSDFESWIENLLMATVIHVERAIREANLKKSQINEIVLVGGSTRIPLLKKIIKASFEESTKICESIHPDEAVAYGAAVMAAVLSGVEEVQDMRLIDMIPMSIGVQCNRDYMSVLIKKGTVFPCTKKKTFINSEDFQTVINVPVYEGERVLCSHNRQLGEISLPINPKKRGESVVDVTLEVDHNGILQATALDLNTKKGITTTIVYDHCTFTQPEIDEITSQSEEDRLFDETFKIRYKQLQKSEDMAYDYKHRLEKIRGSVDREKFSHLMDAVEREICWLSGFPKVPPSDYLHRRRALRLKVYPTFYYSTMSPSLPFLRLPYLPMKQLLDHMDFMDIVNLSMCSEKSRVVILSIKRFPSTKDLIDENNRMKVNFIDFLFHLRLELPTSVFLEQVTFDIEPDCNMATIQLKLKNRKITIYIFTKSSKPSFLDKPEEMTINQKKFEVYRGNEGFLHLISDTTVEDGLITLINYFKRTFGVGVNRLSIYLTQKNFVVVKSVINYINSTCTSIKKFHFQSVSAEDYYLKSILSNIDAWDTFNIDIKTSFHFECLRYFKSENFELKSGGWFTFYNLQLVDCAQIKIMDSLLTNCNMKEYLMQWIEGNFDELRHLDVEMREVLDEVYLLDGMSPGSFTREENCIAFKRSDGKTAIIELSPEVKTNWFKITVY</sequence>
<dbReference type="InParanoid" id="E3N348"/>
<dbReference type="eggNOG" id="KOG0101">
    <property type="taxonomic scope" value="Eukaryota"/>
</dbReference>
<evidence type="ECO:0000256" key="3">
    <source>
        <dbReference type="ARBA" id="ARBA00022840"/>
    </source>
</evidence>
<dbReference type="GO" id="GO:0005524">
    <property type="term" value="F:ATP binding"/>
    <property type="evidence" value="ECO:0007669"/>
    <property type="project" value="UniProtKB-KW"/>
</dbReference>
<dbReference type="PANTHER" id="PTHR19375">
    <property type="entry name" value="HEAT SHOCK PROTEIN 70KDA"/>
    <property type="match status" value="1"/>
</dbReference>
<reference evidence="5" key="1">
    <citation type="submission" date="2007-07" db="EMBL/GenBank/DDBJ databases">
        <title>PCAP assembly of the Caenorhabditis remanei genome.</title>
        <authorList>
            <consortium name="The Caenorhabditis remanei Sequencing Consortium"/>
            <person name="Wilson R.K."/>
        </authorList>
    </citation>
    <scope>NUCLEOTIDE SEQUENCE [LARGE SCALE GENOMIC DNA]</scope>
    <source>
        <strain evidence="5">PB4641</strain>
    </source>
</reference>
<dbReference type="Gene3D" id="2.60.34.10">
    <property type="entry name" value="Substrate Binding Domain Of DNAk, Chain A, domain 1"/>
    <property type="match status" value="1"/>
</dbReference>
<dbReference type="PROSITE" id="PS01036">
    <property type="entry name" value="HSP70_3"/>
    <property type="match status" value="1"/>
</dbReference>
<name>E3N348_CAERE</name>
<dbReference type="HOGENOM" id="CLU_320094_0_0_1"/>
<keyword evidence="3" id="KW-0067">ATP-binding</keyword>